<sequence length="264" mass="29684">MDPVVGVLVVRINPSRWILGSLMVCEKVDSLESKPADAIAHWQDGDSTLYLRKRSADDSELSAGDSEADRDTFVKVHSWIQGVEMEAEKIRFVTEKAPEVPVPEVVHTWINHDLDRSFLITKRVKGEILDKAWPKLSPLQRIQIADDVARFCVALAAHTSTRFETVTGLPVSNERWLMDDTPESHPTWKPGLLGPFSQEAMQAYLANISTEPSPDVEAEFHFYHADLGPTNIMVSDDGRLSGIIDWESAAYYPRFWLATKPLIT</sequence>
<evidence type="ECO:0000259" key="1">
    <source>
        <dbReference type="Pfam" id="PF01636"/>
    </source>
</evidence>
<keyword evidence="3" id="KW-1185">Reference proteome</keyword>
<dbReference type="CDD" id="cd05120">
    <property type="entry name" value="APH_ChoK_like"/>
    <property type="match status" value="1"/>
</dbReference>
<feature type="domain" description="Aminoglycoside phosphotransferase" evidence="1">
    <location>
        <begin position="81"/>
        <end position="254"/>
    </location>
</feature>
<dbReference type="Gene3D" id="3.90.1200.10">
    <property type="match status" value="1"/>
</dbReference>
<organism evidence="2 3">
    <name type="scientific">Parachaetomium inaequale</name>
    <dbReference type="NCBI Taxonomy" id="2588326"/>
    <lineage>
        <taxon>Eukaryota</taxon>
        <taxon>Fungi</taxon>
        <taxon>Dikarya</taxon>
        <taxon>Ascomycota</taxon>
        <taxon>Pezizomycotina</taxon>
        <taxon>Sordariomycetes</taxon>
        <taxon>Sordariomycetidae</taxon>
        <taxon>Sordariales</taxon>
        <taxon>Chaetomiaceae</taxon>
        <taxon>Parachaetomium</taxon>
    </lineage>
</organism>
<name>A0AAN6PKA6_9PEZI</name>
<dbReference type="InterPro" id="IPR002575">
    <property type="entry name" value="Aminoglycoside_PTrfase"/>
</dbReference>
<evidence type="ECO:0000313" key="3">
    <source>
        <dbReference type="Proteomes" id="UP001303115"/>
    </source>
</evidence>
<dbReference type="SUPFAM" id="SSF56112">
    <property type="entry name" value="Protein kinase-like (PK-like)"/>
    <property type="match status" value="1"/>
</dbReference>
<keyword evidence="2" id="KW-0418">Kinase</keyword>
<dbReference type="InterPro" id="IPR051678">
    <property type="entry name" value="AGP_Transferase"/>
</dbReference>
<dbReference type="PANTHER" id="PTHR21310">
    <property type="entry name" value="AMINOGLYCOSIDE PHOSPHOTRANSFERASE-RELATED-RELATED"/>
    <property type="match status" value="1"/>
</dbReference>
<proteinExistence type="predicted"/>
<accession>A0AAN6PKA6</accession>
<dbReference type="AlphaFoldDB" id="A0AAN6PKA6"/>
<comment type="caution">
    <text evidence="2">The sequence shown here is derived from an EMBL/GenBank/DDBJ whole genome shotgun (WGS) entry which is preliminary data.</text>
</comment>
<dbReference type="GO" id="GO:0016301">
    <property type="term" value="F:kinase activity"/>
    <property type="evidence" value="ECO:0007669"/>
    <property type="project" value="UniProtKB-KW"/>
</dbReference>
<gene>
    <name evidence="2" type="ORF">C8A01DRAFT_44605</name>
</gene>
<keyword evidence="2" id="KW-0808">Transferase</keyword>
<dbReference type="Pfam" id="PF01636">
    <property type="entry name" value="APH"/>
    <property type="match status" value="1"/>
</dbReference>
<protein>
    <submittedName>
        <fullName evidence="2">Kinase-like domain-containing protein</fullName>
    </submittedName>
</protein>
<reference evidence="3" key="1">
    <citation type="journal article" date="2023" name="Mol. Phylogenet. Evol.">
        <title>Genome-scale phylogeny and comparative genomics of the fungal order Sordariales.</title>
        <authorList>
            <person name="Hensen N."/>
            <person name="Bonometti L."/>
            <person name="Westerberg I."/>
            <person name="Brannstrom I.O."/>
            <person name="Guillou S."/>
            <person name="Cros-Aarteil S."/>
            <person name="Calhoun S."/>
            <person name="Haridas S."/>
            <person name="Kuo A."/>
            <person name="Mondo S."/>
            <person name="Pangilinan J."/>
            <person name="Riley R."/>
            <person name="LaButti K."/>
            <person name="Andreopoulos B."/>
            <person name="Lipzen A."/>
            <person name="Chen C."/>
            <person name="Yan M."/>
            <person name="Daum C."/>
            <person name="Ng V."/>
            <person name="Clum A."/>
            <person name="Steindorff A."/>
            <person name="Ohm R.A."/>
            <person name="Martin F."/>
            <person name="Silar P."/>
            <person name="Natvig D.O."/>
            <person name="Lalanne C."/>
            <person name="Gautier V."/>
            <person name="Ament-Velasquez S.L."/>
            <person name="Kruys A."/>
            <person name="Hutchinson M.I."/>
            <person name="Powell A.J."/>
            <person name="Barry K."/>
            <person name="Miller A.N."/>
            <person name="Grigoriev I.V."/>
            <person name="Debuchy R."/>
            <person name="Gladieux P."/>
            <person name="Hiltunen Thoren M."/>
            <person name="Johannesson H."/>
        </authorList>
    </citation>
    <scope>NUCLEOTIDE SEQUENCE [LARGE SCALE GENOMIC DNA]</scope>
    <source>
        <strain evidence="3">CBS 284.82</strain>
    </source>
</reference>
<dbReference type="InterPro" id="IPR011009">
    <property type="entry name" value="Kinase-like_dom_sf"/>
</dbReference>
<dbReference type="Proteomes" id="UP001303115">
    <property type="component" value="Unassembled WGS sequence"/>
</dbReference>
<evidence type="ECO:0000313" key="2">
    <source>
        <dbReference type="EMBL" id="KAK4042347.1"/>
    </source>
</evidence>
<dbReference type="PANTHER" id="PTHR21310:SF58">
    <property type="entry name" value="AMINOGLYCOSIDE PHOSPHOTRANSFERASE DOMAIN-CONTAINING PROTEIN"/>
    <property type="match status" value="1"/>
</dbReference>
<dbReference type="EMBL" id="MU854342">
    <property type="protein sequence ID" value="KAK4042347.1"/>
    <property type="molecule type" value="Genomic_DNA"/>
</dbReference>